<evidence type="ECO:0000313" key="1">
    <source>
        <dbReference type="EMBL" id="TEB31783.1"/>
    </source>
</evidence>
<dbReference type="AlphaFoldDB" id="A0A4Y7TC86"/>
<organism evidence="1 2">
    <name type="scientific">Coprinellus micaceus</name>
    <name type="common">Glistening ink-cap mushroom</name>
    <name type="synonym">Coprinus micaceus</name>
    <dbReference type="NCBI Taxonomy" id="71717"/>
    <lineage>
        <taxon>Eukaryota</taxon>
        <taxon>Fungi</taxon>
        <taxon>Dikarya</taxon>
        <taxon>Basidiomycota</taxon>
        <taxon>Agaricomycotina</taxon>
        <taxon>Agaricomycetes</taxon>
        <taxon>Agaricomycetidae</taxon>
        <taxon>Agaricales</taxon>
        <taxon>Agaricineae</taxon>
        <taxon>Psathyrellaceae</taxon>
        <taxon>Coprinellus</taxon>
    </lineage>
</organism>
<keyword evidence="2" id="KW-1185">Reference proteome</keyword>
<dbReference type="Proteomes" id="UP000298030">
    <property type="component" value="Unassembled WGS sequence"/>
</dbReference>
<accession>A0A4Y7TC86</accession>
<sequence length="84" mass="9083">MGSLDHDKGNGGNDGGGGGVGVWLEYVGLNSGNRSYADAIVEPSRYRRWKMSTLQRTRISINSLGITVQIEKVSAPFRSPLSFP</sequence>
<dbReference type="EMBL" id="QPFP01000017">
    <property type="protein sequence ID" value="TEB31783.1"/>
    <property type="molecule type" value="Genomic_DNA"/>
</dbReference>
<comment type="caution">
    <text evidence="1">The sequence shown here is derived from an EMBL/GenBank/DDBJ whole genome shotgun (WGS) entry which is preliminary data.</text>
</comment>
<evidence type="ECO:0000313" key="2">
    <source>
        <dbReference type="Proteomes" id="UP000298030"/>
    </source>
</evidence>
<protein>
    <submittedName>
        <fullName evidence="1">Uncharacterized protein</fullName>
    </submittedName>
</protein>
<reference evidence="1 2" key="1">
    <citation type="journal article" date="2019" name="Nat. Ecol. Evol.">
        <title>Megaphylogeny resolves global patterns of mushroom evolution.</title>
        <authorList>
            <person name="Varga T."/>
            <person name="Krizsan K."/>
            <person name="Foldi C."/>
            <person name="Dima B."/>
            <person name="Sanchez-Garcia M."/>
            <person name="Sanchez-Ramirez S."/>
            <person name="Szollosi G.J."/>
            <person name="Szarkandi J.G."/>
            <person name="Papp V."/>
            <person name="Albert L."/>
            <person name="Andreopoulos W."/>
            <person name="Angelini C."/>
            <person name="Antonin V."/>
            <person name="Barry K.W."/>
            <person name="Bougher N.L."/>
            <person name="Buchanan P."/>
            <person name="Buyck B."/>
            <person name="Bense V."/>
            <person name="Catcheside P."/>
            <person name="Chovatia M."/>
            <person name="Cooper J."/>
            <person name="Damon W."/>
            <person name="Desjardin D."/>
            <person name="Finy P."/>
            <person name="Geml J."/>
            <person name="Haridas S."/>
            <person name="Hughes K."/>
            <person name="Justo A."/>
            <person name="Karasinski D."/>
            <person name="Kautmanova I."/>
            <person name="Kiss B."/>
            <person name="Kocsube S."/>
            <person name="Kotiranta H."/>
            <person name="LaButti K.M."/>
            <person name="Lechner B.E."/>
            <person name="Liimatainen K."/>
            <person name="Lipzen A."/>
            <person name="Lukacs Z."/>
            <person name="Mihaltcheva S."/>
            <person name="Morgado L.N."/>
            <person name="Niskanen T."/>
            <person name="Noordeloos M.E."/>
            <person name="Ohm R.A."/>
            <person name="Ortiz-Santana B."/>
            <person name="Ovrebo C."/>
            <person name="Racz N."/>
            <person name="Riley R."/>
            <person name="Savchenko A."/>
            <person name="Shiryaev A."/>
            <person name="Soop K."/>
            <person name="Spirin V."/>
            <person name="Szebenyi C."/>
            <person name="Tomsovsky M."/>
            <person name="Tulloss R.E."/>
            <person name="Uehling J."/>
            <person name="Grigoriev I.V."/>
            <person name="Vagvolgyi C."/>
            <person name="Papp T."/>
            <person name="Martin F.M."/>
            <person name="Miettinen O."/>
            <person name="Hibbett D.S."/>
            <person name="Nagy L.G."/>
        </authorList>
    </citation>
    <scope>NUCLEOTIDE SEQUENCE [LARGE SCALE GENOMIC DNA]</scope>
    <source>
        <strain evidence="1 2">FP101781</strain>
    </source>
</reference>
<name>A0A4Y7TC86_COPMI</name>
<gene>
    <name evidence="1" type="ORF">FA13DRAFT_1732077</name>
</gene>
<proteinExistence type="predicted"/>